<proteinExistence type="predicted"/>
<dbReference type="Pfam" id="PF09261">
    <property type="entry name" value="Alpha-mann_mid"/>
    <property type="match status" value="1"/>
</dbReference>
<dbReference type="PANTHER" id="PTHR11607">
    <property type="entry name" value="ALPHA-MANNOSIDASE"/>
    <property type="match status" value="1"/>
</dbReference>
<dbReference type="EMBL" id="QEFC01002165">
    <property type="protein sequence ID" value="KAE9453627.1"/>
    <property type="molecule type" value="Genomic_DNA"/>
</dbReference>
<dbReference type="SMART" id="SM00872">
    <property type="entry name" value="Alpha-mann_mid"/>
    <property type="match status" value="1"/>
</dbReference>
<dbReference type="InterPro" id="IPR050843">
    <property type="entry name" value="Glycosyl_Hydrlase_38"/>
</dbReference>
<evidence type="ECO:0000256" key="1">
    <source>
        <dbReference type="ARBA" id="ARBA00022801"/>
    </source>
</evidence>
<evidence type="ECO:0000313" key="4">
    <source>
        <dbReference type="EMBL" id="KAE9453627.1"/>
    </source>
</evidence>
<organism evidence="4 5">
    <name type="scientific">Rhododendron williamsianum</name>
    <dbReference type="NCBI Taxonomy" id="262921"/>
    <lineage>
        <taxon>Eukaryota</taxon>
        <taxon>Viridiplantae</taxon>
        <taxon>Streptophyta</taxon>
        <taxon>Embryophyta</taxon>
        <taxon>Tracheophyta</taxon>
        <taxon>Spermatophyta</taxon>
        <taxon>Magnoliopsida</taxon>
        <taxon>eudicotyledons</taxon>
        <taxon>Gunneridae</taxon>
        <taxon>Pentapetalae</taxon>
        <taxon>asterids</taxon>
        <taxon>Ericales</taxon>
        <taxon>Ericaceae</taxon>
        <taxon>Ericoideae</taxon>
        <taxon>Rhodoreae</taxon>
        <taxon>Rhododendron</taxon>
    </lineage>
</organism>
<keyword evidence="2" id="KW-0472">Membrane</keyword>
<feature type="domain" description="Glycoside hydrolase family 38 central" evidence="3">
    <location>
        <begin position="66"/>
        <end position="140"/>
    </location>
</feature>
<dbReference type="SUPFAM" id="SSF88688">
    <property type="entry name" value="Families 57/38 glycoside transferase middle domain"/>
    <property type="match status" value="1"/>
</dbReference>
<dbReference type="InterPro" id="IPR015341">
    <property type="entry name" value="Glyco_hydro_38_cen"/>
</dbReference>
<gene>
    <name evidence="4" type="ORF">C3L33_14497</name>
</gene>
<keyword evidence="2" id="KW-0812">Transmembrane</keyword>
<feature type="transmembrane region" description="Helical" evidence="2">
    <location>
        <begin position="7"/>
        <end position="32"/>
    </location>
</feature>
<dbReference type="OrthoDB" id="2016903at2759"/>
<evidence type="ECO:0000259" key="3">
    <source>
        <dbReference type="SMART" id="SM00872"/>
    </source>
</evidence>
<protein>
    <recommendedName>
        <fullName evidence="3">Glycoside hydrolase family 38 central domain-containing protein</fullName>
    </recommendedName>
</protein>
<dbReference type="AlphaFoldDB" id="A0A6A4LG08"/>
<dbReference type="Proteomes" id="UP000428333">
    <property type="component" value="Linkage Group LG08"/>
</dbReference>
<reference evidence="4 5" key="1">
    <citation type="journal article" date="2019" name="Genome Biol. Evol.">
        <title>The Rhododendron genome and chromosomal organization provide insight into shared whole-genome duplications across the heath family (Ericaceae).</title>
        <authorList>
            <person name="Soza V.L."/>
            <person name="Lindsley D."/>
            <person name="Waalkes A."/>
            <person name="Ramage E."/>
            <person name="Patwardhan R.P."/>
            <person name="Burton J.N."/>
            <person name="Adey A."/>
            <person name="Kumar A."/>
            <person name="Qiu R."/>
            <person name="Shendure J."/>
            <person name="Hall B."/>
        </authorList>
    </citation>
    <scope>NUCLEOTIDE SEQUENCE [LARGE SCALE GENOMIC DNA]</scope>
    <source>
        <strain evidence="4">RSF 1966-606</strain>
    </source>
</reference>
<dbReference type="Gene3D" id="1.20.1270.50">
    <property type="entry name" value="Glycoside hydrolase family 38, central domain"/>
    <property type="match status" value="2"/>
</dbReference>
<comment type="caution">
    <text evidence="4">The sequence shown here is derived from an EMBL/GenBank/DDBJ whole genome shotgun (WGS) entry which is preliminary data.</text>
</comment>
<dbReference type="PANTHER" id="PTHR11607:SF3">
    <property type="entry name" value="LYSOSOMAL ALPHA-MANNOSIDASE"/>
    <property type="match status" value="1"/>
</dbReference>
<keyword evidence="1" id="KW-0378">Hydrolase</keyword>
<accession>A0A6A4LG08</accession>
<dbReference type="FunFam" id="1.20.1270.50:FF:000003">
    <property type="entry name" value="Alpha-mannosidase"/>
    <property type="match status" value="1"/>
</dbReference>
<dbReference type="GO" id="GO:0006013">
    <property type="term" value="P:mannose metabolic process"/>
    <property type="evidence" value="ECO:0007669"/>
    <property type="project" value="InterPro"/>
</dbReference>
<feature type="non-terminal residue" evidence="4">
    <location>
        <position position="1"/>
    </location>
</feature>
<name>A0A6A4LG08_9ERIC</name>
<dbReference type="InterPro" id="IPR037094">
    <property type="entry name" value="Glyco_hydro_38_cen_sf"/>
</dbReference>
<keyword evidence="2" id="KW-1133">Transmembrane helix</keyword>
<evidence type="ECO:0000313" key="5">
    <source>
        <dbReference type="Proteomes" id="UP000428333"/>
    </source>
</evidence>
<keyword evidence="5" id="KW-1185">Reference proteome</keyword>
<dbReference type="GO" id="GO:0004559">
    <property type="term" value="F:alpha-mannosidase activity"/>
    <property type="evidence" value="ECO:0007669"/>
    <property type="project" value="InterPro"/>
</dbReference>
<evidence type="ECO:0000256" key="2">
    <source>
        <dbReference type="SAM" id="Phobius"/>
    </source>
</evidence>
<dbReference type="InterPro" id="IPR028995">
    <property type="entry name" value="Glyco_hydro_57/38_cen_sf"/>
</dbReference>
<sequence>MKGALCFFFVLGMYMFILCLYACRMVVSMLYIQPQQYTLMQNTLNINLGHLRRMTTSREYADRKNAYWTGYFTSRPGLKGYVRVMSGYYLAARQLEFFRGRSEKGPTTDSLGDALAIAQHHDAVSGTSKQHVADDYAKRLFIGYKEAEELVAASLACMVDSGLKSGCRNSVTKFQQAKQ</sequence>